<sequence>MKVARINRFGGPEVFEIVDISIPKPNSGQVLVRVGAAGINFAETLMRENRYAVTPELPAILGTEVSGTVVGTGRDVNGVTIGTRVAAPLFGAGVFIGGYSEYVVADAALVVPLPDELSFEDSTALMVQGLTAQYLLKQAPVKGKTVLINAAAGGVGSLLVQLAKRVGAKMVIAAASSSQKTDFALSLGADVGINYKQPGWGEEVLAVTGGSGPDVIYESVGGSITKESLGILAPMGQVVIYGSLNIQEFNLGVPELLGLIFKNQSITGFAVAPLLTLESLRNSLAELFDLAVSHQLKVTIGGVYPLEQVTQAHQALEGRSTTGKLVLVP</sequence>
<keyword evidence="1" id="KW-0521">NADP</keyword>
<dbReference type="InterPro" id="IPR013154">
    <property type="entry name" value="ADH-like_N"/>
</dbReference>
<dbReference type="Proteomes" id="UP000190102">
    <property type="component" value="Unassembled WGS sequence"/>
</dbReference>
<evidence type="ECO:0000256" key="2">
    <source>
        <dbReference type="ARBA" id="ARBA00023002"/>
    </source>
</evidence>
<dbReference type="GO" id="GO:0005829">
    <property type="term" value="C:cytosol"/>
    <property type="evidence" value="ECO:0007669"/>
    <property type="project" value="TreeGrafter"/>
</dbReference>
<dbReference type="InterPro" id="IPR011032">
    <property type="entry name" value="GroES-like_sf"/>
</dbReference>
<dbReference type="SUPFAM" id="SSF50129">
    <property type="entry name" value="GroES-like"/>
    <property type="match status" value="1"/>
</dbReference>
<dbReference type="GO" id="GO:0035925">
    <property type="term" value="F:mRNA 3'-UTR AU-rich region binding"/>
    <property type="evidence" value="ECO:0007669"/>
    <property type="project" value="TreeGrafter"/>
</dbReference>
<dbReference type="OrthoDB" id="9808651at2"/>
<reference evidence="5" key="1">
    <citation type="submission" date="2017-02" db="EMBL/GenBank/DDBJ databases">
        <authorList>
            <person name="Varghese N."/>
            <person name="Submissions S."/>
        </authorList>
    </citation>
    <scope>NUCLEOTIDE SEQUENCE [LARGE SCALE GENOMIC DNA]</scope>
    <source>
        <strain evidence="5">ATCC BAA-34</strain>
    </source>
</reference>
<dbReference type="InterPro" id="IPR013149">
    <property type="entry name" value="ADH-like_C"/>
</dbReference>
<keyword evidence="2" id="KW-0560">Oxidoreductase</keyword>
<dbReference type="InterPro" id="IPR020843">
    <property type="entry name" value="ER"/>
</dbReference>
<dbReference type="RefSeq" id="WP_078791532.1">
    <property type="nucleotide sequence ID" value="NZ_FUWR01000031.1"/>
</dbReference>
<dbReference type="InterPro" id="IPR036291">
    <property type="entry name" value="NAD(P)-bd_dom_sf"/>
</dbReference>
<dbReference type="GO" id="GO:0070402">
    <property type="term" value="F:NADPH binding"/>
    <property type="evidence" value="ECO:0007669"/>
    <property type="project" value="TreeGrafter"/>
</dbReference>
<dbReference type="AlphaFoldDB" id="A0A1T4S5H7"/>
<evidence type="ECO:0000313" key="4">
    <source>
        <dbReference type="EMBL" id="SKA23485.1"/>
    </source>
</evidence>
<dbReference type="GO" id="GO:0008270">
    <property type="term" value="F:zinc ion binding"/>
    <property type="evidence" value="ECO:0007669"/>
    <property type="project" value="InterPro"/>
</dbReference>
<dbReference type="InterPro" id="IPR002364">
    <property type="entry name" value="Quin_OxRdtase/zeta-crystal_CS"/>
</dbReference>
<protein>
    <submittedName>
        <fullName evidence="4">NADPH2:quinone reductase</fullName>
    </submittedName>
</protein>
<dbReference type="Gene3D" id="3.90.180.10">
    <property type="entry name" value="Medium-chain alcohol dehydrogenases, catalytic domain"/>
    <property type="match status" value="1"/>
</dbReference>
<dbReference type="Gene3D" id="3.40.50.720">
    <property type="entry name" value="NAD(P)-binding Rossmann-like Domain"/>
    <property type="match status" value="1"/>
</dbReference>
<proteinExistence type="predicted"/>
<gene>
    <name evidence="4" type="ORF">SAMN02745119_03280</name>
</gene>
<dbReference type="GO" id="GO:0003960">
    <property type="term" value="F:quinone reductase (NADPH) activity"/>
    <property type="evidence" value="ECO:0007669"/>
    <property type="project" value="TreeGrafter"/>
</dbReference>
<dbReference type="EMBL" id="FUWR01000031">
    <property type="protein sequence ID" value="SKA23485.1"/>
    <property type="molecule type" value="Genomic_DNA"/>
</dbReference>
<feature type="domain" description="Enoyl reductase (ER)" evidence="3">
    <location>
        <begin position="10"/>
        <end position="327"/>
    </location>
</feature>
<dbReference type="PROSITE" id="PS01162">
    <property type="entry name" value="QOR_ZETA_CRYSTAL"/>
    <property type="match status" value="1"/>
</dbReference>
<keyword evidence="5" id="KW-1185">Reference proteome</keyword>
<dbReference type="STRING" id="115783.SAMN02745119_03280"/>
<dbReference type="PANTHER" id="PTHR48106">
    <property type="entry name" value="QUINONE OXIDOREDUCTASE PIG3-RELATED"/>
    <property type="match status" value="1"/>
</dbReference>
<evidence type="ECO:0000313" key="5">
    <source>
        <dbReference type="Proteomes" id="UP000190102"/>
    </source>
</evidence>
<organism evidence="4 5">
    <name type="scientific">Trichlorobacter thiogenes</name>
    <dbReference type="NCBI Taxonomy" id="115783"/>
    <lineage>
        <taxon>Bacteria</taxon>
        <taxon>Pseudomonadati</taxon>
        <taxon>Thermodesulfobacteriota</taxon>
        <taxon>Desulfuromonadia</taxon>
        <taxon>Geobacterales</taxon>
        <taxon>Geobacteraceae</taxon>
        <taxon>Trichlorobacter</taxon>
    </lineage>
</organism>
<evidence type="ECO:0000259" key="3">
    <source>
        <dbReference type="SMART" id="SM00829"/>
    </source>
</evidence>
<dbReference type="Pfam" id="PF00107">
    <property type="entry name" value="ADH_zinc_N"/>
    <property type="match status" value="1"/>
</dbReference>
<dbReference type="SMART" id="SM00829">
    <property type="entry name" value="PKS_ER"/>
    <property type="match status" value="1"/>
</dbReference>
<dbReference type="SUPFAM" id="SSF51735">
    <property type="entry name" value="NAD(P)-binding Rossmann-fold domains"/>
    <property type="match status" value="1"/>
</dbReference>
<dbReference type="Pfam" id="PF08240">
    <property type="entry name" value="ADH_N"/>
    <property type="match status" value="1"/>
</dbReference>
<evidence type="ECO:0000256" key="1">
    <source>
        <dbReference type="ARBA" id="ARBA00022857"/>
    </source>
</evidence>
<name>A0A1T4S5H7_9BACT</name>
<dbReference type="PANTHER" id="PTHR48106:SF13">
    <property type="entry name" value="QUINONE OXIDOREDUCTASE-RELATED"/>
    <property type="match status" value="1"/>
</dbReference>
<accession>A0A1T4S5H7</accession>